<dbReference type="SUPFAM" id="SSF47473">
    <property type="entry name" value="EF-hand"/>
    <property type="match status" value="1"/>
</dbReference>
<evidence type="ECO:0000256" key="5">
    <source>
        <dbReference type="SAM" id="MobiDB-lite"/>
    </source>
</evidence>
<feature type="compositionally biased region" description="Low complexity" evidence="5">
    <location>
        <begin position="165"/>
        <end position="184"/>
    </location>
</feature>
<reference evidence="7" key="1">
    <citation type="submission" date="2019-10" db="EMBL/GenBank/DDBJ databases">
        <title>Corvus moneduloides (New Caledonian crow) genome, bCorMon1, primary haplotype.</title>
        <authorList>
            <person name="Rutz C."/>
            <person name="Fungtammasan C."/>
            <person name="Mountcastle J."/>
            <person name="Formenti G."/>
            <person name="Chow W."/>
            <person name="Howe K."/>
            <person name="Steele M.P."/>
            <person name="Fernandes J."/>
            <person name="Gilbert M.T.P."/>
            <person name="Fedrigo O."/>
            <person name="Jarvis E.D."/>
            <person name="Gemmell N."/>
        </authorList>
    </citation>
    <scope>NUCLEOTIDE SEQUENCE [LARGE SCALE GENOMIC DNA]</scope>
</reference>
<feature type="compositionally biased region" description="Acidic residues" evidence="5">
    <location>
        <begin position="269"/>
        <end position="280"/>
    </location>
</feature>
<accession>A0A8C3EX77</accession>
<evidence type="ECO:0000313" key="6">
    <source>
        <dbReference type="Ensembl" id="ENSCMUP00000027251.2"/>
    </source>
</evidence>
<dbReference type="PROSITE" id="PS00018">
    <property type="entry name" value="EF_HAND_1"/>
    <property type="match status" value="2"/>
</dbReference>
<protein>
    <submittedName>
        <fullName evidence="6">Uncharacterized protein</fullName>
    </submittedName>
</protein>
<reference evidence="6" key="2">
    <citation type="submission" date="2025-08" db="UniProtKB">
        <authorList>
            <consortium name="Ensembl"/>
        </authorList>
    </citation>
    <scope>IDENTIFICATION</scope>
</reference>
<keyword evidence="7" id="KW-1185">Reference proteome</keyword>
<dbReference type="GO" id="GO:0046872">
    <property type="term" value="F:metal ion binding"/>
    <property type="evidence" value="ECO:0007669"/>
    <property type="project" value="UniProtKB-KW"/>
</dbReference>
<dbReference type="PANTHER" id="PTHR23104:SF15">
    <property type="entry name" value="CELL GROWTH REGULATOR WITH EF HAND DOMAIN PROTEIN 1"/>
    <property type="match status" value="1"/>
</dbReference>
<keyword evidence="3" id="KW-0677">Repeat</keyword>
<keyword evidence="1" id="KW-0479">Metal-binding</keyword>
<evidence type="ECO:0000256" key="1">
    <source>
        <dbReference type="ARBA" id="ARBA00022723"/>
    </source>
</evidence>
<accession>A0A8U7MKP1</accession>
<evidence type="ECO:0000256" key="3">
    <source>
        <dbReference type="ARBA" id="ARBA00022737"/>
    </source>
</evidence>
<evidence type="ECO:0000313" key="7">
    <source>
        <dbReference type="Proteomes" id="UP000694553"/>
    </source>
</evidence>
<dbReference type="InterPro" id="IPR011992">
    <property type="entry name" value="EF-hand-dom_pair"/>
</dbReference>
<reference evidence="6" key="3">
    <citation type="submission" date="2025-09" db="UniProtKB">
        <authorList>
            <consortium name="Ensembl"/>
        </authorList>
    </citation>
    <scope>IDENTIFICATION</scope>
</reference>
<keyword evidence="4" id="KW-0106">Calcium</keyword>
<name>A0A8C3EX77_CORMO</name>
<dbReference type="Gene3D" id="1.10.238.10">
    <property type="entry name" value="EF-hand"/>
    <property type="match status" value="1"/>
</dbReference>
<dbReference type="Ensembl" id="ENSCMUT00000029300.2">
    <property type="protein sequence ID" value="ENSCMUP00000027251.2"/>
    <property type="gene ID" value="ENSCMUG00000016471.2"/>
</dbReference>
<feature type="region of interest" description="Disordered" evidence="5">
    <location>
        <begin position="164"/>
        <end position="295"/>
    </location>
</feature>
<dbReference type="AlphaFoldDB" id="A0A8C3EX77"/>
<dbReference type="PANTHER" id="PTHR23104">
    <property type="entry name" value="MULTIPLE COAGULATION FACTOR DEFICIENCY PROTEIN 2 NEURAL STEM CELL DERIVED NEURONAL SURVIVAL PROTEIN"/>
    <property type="match status" value="1"/>
</dbReference>
<dbReference type="OMA" id="VHSIQLE"/>
<sequence>MLILLLLGPAAWAAPRAGRSRYGAHRYGGSGMWGRGRQRWVVFTVQGHRCWWSTREQMAMGGARGCGQAQGCSASHHPSPAPPRLLWSAVRSLRPPEQDVEAMTREQALLYLFVLHDHDQSRRLDGLELLQLLGTVPWAGSSPCSPSPQVAALVDQALARQDLNGDGLLDPSELLDPPEVLLPGQGKGPPGQPPLEQQPGAVPGEGTEMPGQDLGLRSPGQAAIEAGDPQTGAPEDEAPKVESVKVESSSAEALEAEEAPEAKAPSTDAMEEEEAPEAEAPEGQGGPAWRDPGEG</sequence>
<keyword evidence="2" id="KW-0732">Signal</keyword>
<dbReference type="InterPro" id="IPR018247">
    <property type="entry name" value="EF_Hand_1_Ca_BS"/>
</dbReference>
<evidence type="ECO:0000256" key="4">
    <source>
        <dbReference type="ARBA" id="ARBA00022837"/>
    </source>
</evidence>
<evidence type="ECO:0000256" key="2">
    <source>
        <dbReference type="ARBA" id="ARBA00022729"/>
    </source>
</evidence>
<dbReference type="Proteomes" id="UP000694553">
    <property type="component" value="Unassembled WGS sequence"/>
</dbReference>
<organism evidence="6 7">
    <name type="scientific">Corvus moneduloides</name>
    <name type="common">New Caledonian crow</name>
    <dbReference type="NCBI Taxonomy" id="1196302"/>
    <lineage>
        <taxon>Eukaryota</taxon>
        <taxon>Metazoa</taxon>
        <taxon>Chordata</taxon>
        <taxon>Craniata</taxon>
        <taxon>Vertebrata</taxon>
        <taxon>Euteleostomi</taxon>
        <taxon>Archelosauria</taxon>
        <taxon>Archosauria</taxon>
        <taxon>Dinosauria</taxon>
        <taxon>Saurischia</taxon>
        <taxon>Theropoda</taxon>
        <taxon>Coelurosauria</taxon>
        <taxon>Aves</taxon>
        <taxon>Neognathae</taxon>
        <taxon>Neoaves</taxon>
        <taxon>Telluraves</taxon>
        <taxon>Australaves</taxon>
        <taxon>Passeriformes</taxon>
        <taxon>Corvoidea</taxon>
        <taxon>Corvidae</taxon>
        <taxon>Corvus</taxon>
    </lineage>
</organism>
<proteinExistence type="predicted"/>
<dbReference type="InterPro" id="IPR052110">
    <property type="entry name" value="MCFD2-like"/>
</dbReference>